<dbReference type="SUPFAM" id="SSF53474">
    <property type="entry name" value="alpha/beta-Hydrolases"/>
    <property type="match status" value="1"/>
</dbReference>
<proteinExistence type="predicted"/>
<dbReference type="AlphaFoldDB" id="A0A1M4YZN9"/>
<feature type="domain" description="AB hydrolase-1" evidence="1">
    <location>
        <begin position="21"/>
        <end position="119"/>
    </location>
</feature>
<dbReference type="OrthoDB" id="556502at2"/>
<gene>
    <name evidence="2" type="ORF">SAMN05444279_11763</name>
</gene>
<dbReference type="PANTHER" id="PTHR37946:SF1">
    <property type="entry name" value="SLL1969 PROTEIN"/>
    <property type="match status" value="1"/>
</dbReference>
<dbReference type="Gene3D" id="3.40.50.1820">
    <property type="entry name" value="alpha/beta hydrolase"/>
    <property type="match status" value="1"/>
</dbReference>
<organism evidence="2 3">
    <name type="scientific">Ruegeria intermedia</name>
    <dbReference type="NCBI Taxonomy" id="996115"/>
    <lineage>
        <taxon>Bacteria</taxon>
        <taxon>Pseudomonadati</taxon>
        <taxon>Pseudomonadota</taxon>
        <taxon>Alphaproteobacteria</taxon>
        <taxon>Rhodobacterales</taxon>
        <taxon>Roseobacteraceae</taxon>
        <taxon>Ruegeria</taxon>
    </lineage>
</organism>
<dbReference type="InterPro" id="IPR000073">
    <property type="entry name" value="AB_hydrolase_1"/>
</dbReference>
<sequence>MRILVFIWLCLLPAVAQSKCVVLLHGLARTEASFSVMEELFELHGYTVVRPGYPSTDLPIPDLANQTLPAAFSACGDDMANVVAHSMGGILLRYWLQDHRPKNLGRVVMLGPPNQGSQLVDELGDLEVFGLLNGPAGLQLGTGPQGIPRRLPPVDFELGVIAGENSLNPVFSALIDGPDDGKVAVEETRVAGMADHIVLPVTHTFMMNNPQVMAQTLHFIEYGYFDRSITWLDGVMDIIDEICIGQDCSEPNSEPTR</sequence>
<dbReference type="InterPro" id="IPR029058">
    <property type="entry name" value="AB_hydrolase_fold"/>
</dbReference>
<accession>A0A1M4YZN9</accession>
<keyword evidence="2" id="KW-0378">Hydrolase</keyword>
<protein>
    <submittedName>
        <fullName evidence="2">Alpha/beta hydrolase fold</fullName>
    </submittedName>
</protein>
<evidence type="ECO:0000313" key="2">
    <source>
        <dbReference type="EMBL" id="SHF11175.1"/>
    </source>
</evidence>
<evidence type="ECO:0000259" key="1">
    <source>
        <dbReference type="Pfam" id="PF00561"/>
    </source>
</evidence>
<dbReference type="Proteomes" id="UP000325134">
    <property type="component" value="Unassembled WGS sequence"/>
</dbReference>
<keyword evidence="3" id="KW-1185">Reference proteome</keyword>
<name>A0A1M4YZN9_9RHOB</name>
<dbReference type="RefSeq" id="WP_149776447.1">
    <property type="nucleotide sequence ID" value="NZ_FQVK01000017.1"/>
</dbReference>
<dbReference type="GO" id="GO:0016787">
    <property type="term" value="F:hydrolase activity"/>
    <property type="evidence" value="ECO:0007669"/>
    <property type="project" value="UniProtKB-KW"/>
</dbReference>
<dbReference type="PANTHER" id="PTHR37946">
    <property type="entry name" value="SLL1969 PROTEIN"/>
    <property type="match status" value="1"/>
</dbReference>
<evidence type="ECO:0000313" key="3">
    <source>
        <dbReference type="Proteomes" id="UP000325134"/>
    </source>
</evidence>
<reference evidence="2 3" key="1">
    <citation type="submission" date="2016-11" db="EMBL/GenBank/DDBJ databases">
        <authorList>
            <person name="Varghese N."/>
            <person name="Submissions S."/>
        </authorList>
    </citation>
    <scope>NUCLEOTIDE SEQUENCE [LARGE SCALE GENOMIC DNA]</scope>
    <source>
        <strain evidence="2 3">DSM 29341</strain>
    </source>
</reference>
<dbReference type="EMBL" id="FQVK01000017">
    <property type="protein sequence ID" value="SHF11175.1"/>
    <property type="molecule type" value="Genomic_DNA"/>
</dbReference>
<dbReference type="Pfam" id="PF00561">
    <property type="entry name" value="Abhydrolase_1"/>
    <property type="match status" value="1"/>
</dbReference>